<evidence type="ECO:0000313" key="2">
    <source>
        <dbReference type="Proteomes" id="UP000004310"/>
    </source>
</evidence>
<sequence>MKAEMFPECRDILLPAKRHQAIVSERQKWELRRAISASPVTNFLIHI</sequence>
<evidence type="ECO:0000313" key="1">
    <source>
        <dbReference type="EMBL" id="EAU41661.1"/>
    </source>
</evidence>
<accession>Q0G420</accession>
<comment type="caution">
    <text evidence="1">The sequence shown here is derived from an EMBL/GenBank/DDBJ whole genome shotgun (WGS) entry which is preliminary data.</text>
</comment>
<name>Q0G420_9HYPH</name>
<dbReference type="EMBL" id="AATP01000002">
    <property type="protein sequence ID" value="EAU41661.1"/>
    <property type="molecule type" value="Genomic_DNA"/>
</dbReference>
<proteinExistence type="predicted"/>
<dbReference type="HOGENOM" id="CLU_3168426_0_0_5"/>
<dbReference type="Proteomes" id="UP000004310">
    <property type="component" value="Unassembled WGS sequence"/>
</dbReference>
<reference evidence="1 2" key="1">
    <citation type="journal article" date="2010" name="J. Bacteriol.">
        <title>Genome sequence of Fulvimarina pelagi HTCC2506T, a Mn(II)-oxidizing alphaproteobacterium possessing an aerobic anoxygenic photosynthetic gene cluster and Xanthorhodopsin.</title>
        <authorList>
            <person name="Kang I."/>
            <person name="Oh H.M."/>
            <person name="Lim S.I."/>
            <person name="Ferriera S."/>
            <person name="Giovannoni S.J."/>
            <person name="Cho J.C."/>
        </authorList>
    </citation>
    <scope>NUCLEOTIDE SEQUENCE [LARGE SCALE GENOMIC DNA]</scope>
    <source>
        <strain evidence="1 2">HTCC2506</strain>
    </source>
</reference>
<gene>
    <name evidence="1" type="ORF">FP2506_14549</name>
</gene>
<organism evidence="1 2">
    <name type="scientific">Fulvimarina pelagi HTCC2506</name>
    <dbReference type="NCBI Taxonomy" id="314231"/>
    <lineage>
        <taxon>Bacteria</taxon>
        <taxon>Pseudomonadati</taxon>
        <taxon>Pseudomonadota</taxon>
        <taxon>Alphaproteobacteria</taxon>
        <taxon>Hyphomicrobiales</taxon>
        <taxon>Aurantimonadaceae</taxon>
        <taxon>Fulvimarina</taxon>
    </lineage>
</organism>
<dbReference type="AlphaFoldDB" id="Q0G420"/>
<keyword evidence="2" id="KW-1185">Reference proteome</keyword>
<protein>
    <submittedName>
        <fullName evidence="1">Uncharacterized protein</fullName>
    </submittedName>
</protein>